<dbReference type="EMBL" id="JAZHYP010000006">
    <property type="protein sequence ID" value="MEN3324512.1"/>
    <property type="molecule type" value="Genomic_DNA"/>
</dbReference>
<dbReference type="InterPro" id="IPR046357">
    <property type="entry name" value="PPIase_dom_sf"/>
</dbReference>
<name>A0ABV0AE58_9FLAO</name>
<accession>A0ABV0AE58</accession>
<comment type="caution">
    <text evidence="3">The sequence shown here is derived from an EMBL/GenBank/DDBJ whole genome shotgun (WGS) entry which is preliminary data.</text>
</comment>
<dbReference type="Pfam" id="PF00639">
    <property type="entry name" value="Rotamase"/>
    <property type="match status" value="1"/>
</dbReference>
<keyword evidence="1" id="KW-0697">Rotamase</keyword>
<dbReference type="Proteomes" id="UP001416393">
    <property type="component" value="Unassembled WGS sequence"/>
</dbReference>
<feature type="domain" description="PpiC" evidence="2">
    <location>
        <begin position="226"/>
        <end position="328"/>
    </location>
</feature>
<dbReference type="PANTHER" id="PTHR47245:SF2">
    <property type="entry name" value="PEPTIDYL-PROLYL CIS-TRANS ISOMERASE HP_0175-RELATED"/>
    <property type="match status" value="1"/>
</dbReference>
<dbReference type="InterPro" id="IPR050245">
    <property type="entry name" value="PrsA_foldase"/>
</dbReference>
<protein>
    <submittedName>
        <fullName evidence="3">Peptidylprolyl isomerase</fullName>
        <ecNumber evidence="3">5.2.1.8</ecNumber>
    </submittedName>
</protein>
<feature type="domain" description="PpiC" evidence="2">
    <location>
        <begin position="122"/>
        <end position="221"/>
    </location>
</feature>
<dbReference type="PANTHER" id="PTHR47245">
    <property type="entry name" value="PEPTIDYLPROLYL ISOMERASE"/>
    <property type="match status" value="1"/>
</dbReference>
<proteinExistence type="predicted"/>
<dbReference type="Pfam" id="PF13145">
    <property type="entry name" value="Rotamase_2"/>
    <property type="match status" value="1"/>
</dbReference>
<dbReference type="RefSeq" id="WP_346242314.1">
    <property type="nucleotide sequence ID" value="NZ_JAZHYP010000006.1"/>
</dbReference>
<dbReference type="Gene3D" id="3.10.50.40">
    <property type="match status" value="2"/>
</dbReference>
<evidence type="ECO:0000313" key="3">
    <source>
        <dbReference type="EMBL" id="MEN3324512.1"/>
    </source>
</evidence>
<dbReference type="Pfam" id="PF13616">
    <property type="entry name" value="Rotamase_3"/>
    <property type="match status" value="1"/>
</dbReference>
<sequence>MNFKYLFILIFSVFISNVNGQSANKEVLFSVDDEPVYVSEFLRVYNKNLDLVQDESQKDVDEYLSLFTNYKLKLKEARVLKIQEKPTYIRELDTYKKQLAKSFITDAKVTDALVQEAYERISNDVKASHILIKTPENANPNDTLAAYNSIVKLRNRALKEGFEKVRQEVHNGQTVYGEDLGYFSGFRMVYAFENAAFNTKIGDISQPFRTQFGYHIVYVQDKRKSRGERTVAHIMVVEKPGDSLAEKPEDRIQDIYKKLKQGEDFEALAKQFSDDTNSASNGGMLAPFTGGQINAIAFEDAAFGLNEVGDMSEPFKTQYGWHIVKLYGKKPIASFDDMKPELEEKVKRDERSKLIDEALYSKLKTKYNIPEKQPALGYFASILNDDYFKSTWQLPKDFTADKALVKMGSKQLTYKDFGDYLVSAQRNTAAKTDFKSLASKHYTEFLNTNLVAYQEDNLETENKEYANVVTEYRDGLLLFDLMETTIWNTAKTDSLEIENYYNTHKNKYLTPKRVDAVVASSKDKKTLKKVAKLLKKGMALQQIKSLVNSNDKIDVIFTVDIMATSHQALPEGFYFKEGISKIYNHNNAFVLVQVKDVLPETLKTLEEAKGLVISDYQTYKEEKWLRELAEKYKVVINQEALKSVKSQIKNE</sequence>
<evidence type="ECO:0000313" key="4">
    <source>
        <dbReference type="Proteomes" id="UP001416393"/>
    </source>
</evidence>
<organism evidence="3 4">
    <name type="scientific">Mariniflexile soesokkakense</name>
    <dbReference type="NCBI Taxonomy" id="1343160"/>
    <lineage>
        <taxon>Bacteria</taxon>
        <taxon>Pseudomonadati</taxon>
        <taxon>Bacteroidota</taxon>
        <taxon>Flavobacteriia</taxon>
        <taxon>Flavobacteriales</taxon>
        <taxon>Flavobacteriaceae</taxon>
        <taxon>Mariniflexile</taxon>
    </lineage>
</organism>
<dbReference type="EC" id="5.2.1.8" evidence="3"/>
<reference evidence="3 4" key="1">
    <citation type="submission" date="2024-01" db="EMBL/GenBank/DDBJ databases">
        <title>Mariniflexile litorale sp. nov., isolated from the shallow sediments of the Sea of Japan.</title>
        <authorList>
            <person name="Romanenko L."/>
            <person name="Bystritskaya E."/>
            <person name="Isaeva M."/>
        </authorList>
    </citation>
    <scope>NUCLEOTIDE SEQUENCE [LARGE SCALE GENOMIC DNA]</scope>
    <source>
        <strain evidence="3 4">KCTC 32427</strain>
    </source>
</reference>
<keyword evidence="1 3" id="KW-0413">Isomerase</keyword>
<evidence type="ECO:0000256" key="1">
    <source>
        <dbReference type="PROSITE-ProRule" id="PRU00278"/>
    </source>
</evidence>
<dbReference type="PROSITE" id="PS50198">
    <property type="entry name" value="PPIC_PPIASE_2"/>
    <property type="match status" value="2"/>
</dbReference>
<keyword evidence="4" id="KW-1185">Reference proteome</keyword>
<evidence type="ECO:0000259" key="2">
    <source>
        <dbReference type="PROSITE" id="PS50198"/>
    </source>
</evidence>
<dbReference type="GO" id="GO:0003755">
    <property type="term" value="F:peptidyl-prolyl cis-trans isomerase activity"/>
    <property type="evidence" value="ECO:0007669"/>
    <property type="project" value="UniProtKB-EC"/>
</dbReference>
<dbReference type="SUPFAM" id="SSF109998">
    <property type="entry name" value="Triger factor/SurA peptide-binding domain-like"/>
    <property type="match status" value="1"/>
</dbReference>
<dbReference type="SUPFAM" id="SSF54534">
    <property type="entry name" value="FKBP-like"/>
    <property type="match status" value="2"/>
</dbReference>
<dbReference type="InterPro" id="IPR000297">
    <property type="entry name" value="PPIase_PpiC"/>
</dbReference>
<dbReference type="InterPro" id="IPR027304">
    <property type="entry name" value="Trigger_fact/SurA_dom_sf"/>
</dbReference>
<gene>
    <name evidence="3" type="ORF">VP395_12295</name>
</gene>